<protein>
    <submittedName>
        <fullName evidence="2">Uncharacterized protein</fullName>
    </submittedName>
</protein>
<sequence>MPVRKSVLSEQALLEAARVRARRELADLDLRRFAVEQVKTGRSQDAIADALGTSQAQISRWVAEVVAHPRSLAVTVDELVNRTLVGEISAPDLVTRLDEVKVAYVNPDKRPHSPWAKLRDAHRRGVLSDADTRLIARRTAERMVHRVNRHMDLEAQPVSDGATERSVDEATERLLRTL</sequence>
<organism evidence="2 3">
    <name type="scientific">Kribbella antibiotica</name>
    <dbReference type="NCBI Taxonomy" id="190195"/>
    <lineage>
        <taxon>Bacteria</taxon>
        <taxon>Bacillati</taxon>
        <taxon>Actinomycetota</taxon>
        <taxon>Actinomycetes</taxon>
        <taxon>Propionibacteriales</taxon>
        <taxon>Kribbellaceae</taxon>
        <taxon>Kribbella</taxon>
    </lineage>
</organism>
<feature type="region of interest" description="Disordered" evidence="1">
    <location>
        <begin position="153"/>
        <end position="178"/>
    </location>
</feature>
<dbReference type="OrthoDB" id="9846408at2"/>
<evidence type="ECO:0000313" key="3">
    <source>
        <dbReference type="Proteomes" id="UP000295124"/>
    </source>
</evidence>
<reference evidence="2 3" key="1">
    <citation type="submission" date="2019-03" db="EMBL/GenBank/DDBJ databases">
        <title>Draft genome sequences of novel Actinobacteria.</title>
        <authorList>
            <person name="Sahin N."/>
            <person name="Ay H."/>
            <person name="Saygin H."/>
        </authorList>
    </citation>
    <scope>NUCLEOTIDE SEQUENCE [LARGE SCALE GENOMIC DNA]</scope>
    <source>
        <strain evidence="2 3">JCM 13523</strain>
    </source>
</reference>
<evidence type="ECO:0000256" key="1">
    <source>
        <dbReference type="SAM" id="MobiDB-lite"/>
    </source>
</evidence>
<accession>A0A4R4ZGL9</accession>
<keyword evidence="3" id="KW-1185">Reference proteome</keyword>
<comment type="caution">
    <text evidence="2">The sequence shown here is derived from an EMBL/GenBank/DDBJ whole genome shotgun (WGS) entry which is preliminary data.</text>
</comment>
<feature type="compositionally biased region" description="Basic and acidic residues" evidence="1">
    <location>
        <begin position="162"/>
        <end position="178"/>
    </location>
</feature>
<dbReference type="EMBL" id="SMKX01000066">
    <property type="protein sequence ID" value="TDD57748.1"/>
    <property type="molecule type" value="Genomic_DNA"/>
</dbReference>
<proteinExistence type="predicted"/>
<name>A0A4R4ZGL9_9ACTN</name>
<gene>
    <name evidence="2" type="ORF">E1263_22195</name>
</gene>
<dbReference type="AlphaFoldDB" id="A0A4R4ZGL9"/>
<dbReference type="Proteomes" id="UP000295124">
    <property type="component" value="Unassembled WGS sequence"/>
</dbReference>
<evidence type="ECO:0000313" key="2">
    <source>
        <dbReference type="EMBL" id="TDD57748.1"/>
    </source>
</evidence>
<dbReference type="RefSeq" id="WP_132170399.1">
    <property type="nucleotide sequence ID" value="NZ_SMKX01000066.1"/>
</dbReference>